<keyword evidence="5" id="KW-0472">Membrane</keyword>
<evidence type="ECO:0000256" key="1">
    <source>
        <dbReference type="ARBA" id="ARBA00004571"/>
    </source>
</evidence>
<dbReference type="PANTHER" id="PTHR30069">
    <property type="entry name" value="TONB-DEPENDENT OUTER MEMBRANE RECEPTOR"/>
    <property type="match status" value="1"/>
</dbReference>
<keyword evidence="4" id="KW-0812">Transmembrane</keyword>
<organism evidence="9">
    <name type="scientific">uncultured bacterium 20</name>
    <dbReference type="NCBI Taxonomy" id="1748270"/>
    <lineage>
        <taxon>Bacteria</taxon>
        <taxon>environmental samples</taxon>
    </lineage>
</organism>
<protein>
    <recommendedName>
        <fullName evidence="8">TonB-dependent transporter Oar-like beta-barrel domain-containing protein</fullName>
    </recommendedName>
</protein>
<keyword evidence="3" id="KW-1134">Transmembrane beta strand</keyword>
<dbReference type="SUPFAM" id="SSF56935">
    <property type="entry name" value="Porins"/>
    <property type="match status" value="1"/>
</dbReference>
<evidence type="ECO:0000256" key="5">
    <source>
        <dbReference type="ARBA" id="ARBA00023136"/>
    </source>
</evidence>
<evidence type="ECO:0000256" key="4">
    <source>
        <dbReference type="ARBA" id="ARBA00022692"/>
    </source>
</evidence>
<comment type="subcellular location">
    <subcellularLocation>
        <location evidence="1">Cell outer membrane</location>
        <topology evidence="1">Multi-pass membrane protein</topology>
    </subcellularLocation>
</comment>
<dbReference type="SUPFAM" id="SSF49464">
    <property type="entry name" value="Carboxypeptidase regulatory domain-like"/>
    <property type="match status" value="1"/>
</dbReference>
<accession>A0A0U3KCU3</accession>
<dbReference type="GO" id="GO:0015344">
    <property type="term" value="F:siderophore uptake transmembrane transporter activity"/>
    <property type="evidence" value="ECO:0007669"/>
    <property type="project" value="TreeGrafter"/>
</dbReference>
<evidence type="ECO:0000256" key="2">
    <source>
        <dbReference type="ARBA" id="ARBA00022448"/>
    </source>
</evidence>
<proteinExistence type="predicted"/>
<dbReference type="GO" id="GO:0044718">
    <property type="term" value="P:siderophore transmembrane transport"/>
    <property type="evidence" value="ECO:0007669"/>
    <property type="project" value="TreeGrafter"/>
</dbReference>
<name>A0A0U3KCU3_9BACT</name>
<dbReference type="InterPro" id="IPR036942">
    <property type="entry name" value="Beta-barrel_TonB_sf"/>
</dbReference>
<keyword evidence="2" id="KW-0813">Transport</keyword>
<feature type="signal peptide" evidence="7">
    <location>
        <begin position="1"/>
        <end position="24"/>
    </location>
</feature>
<dbReference type="AlphaFoldDB" id="A0A0U3KCU3"/>
<keyword evidence="7" id="KW-0732">Signal</keyword>
<reference evidence="9" key="1">
    <citation type="submission" date="2015-10" db="EMBL/GenBank/DDBJ databases">
        <title>Biosynthesis of SCL-MCL polyhydroxyalkanoates by metagenomic clones in Pseudomonas putida.</title>
        <authorList>
            <person name="Cheng J."/>
            <person name="Charles T.C."/>
        </authorList>
    </citation>
    <scope>NUCLEOTIDE SEQUENCE</scope>
</reference>
<dbReference type="Gene3D" id="2.40.170.20">
    <property type="entry name" value="TonB-dependent receptor, beta-barrel domain"/>
    <property type="match status" value="1"/>
</dbReference>
<feature type="domain" description="TonB-dependent transporter Oar-like beta-barrel" evidence="8">
    <location>
        <begin position="248"/>
        <end position="629"/>
    </location>
</feature>
<evidence type="ECO:0000256" key="6">
    <source>
        <dbReference type="ARBA" id="ARBA00023237"/>
    </source>
</evidence>
<evidence type="ECO:0000259" key="8">
    <source>
        <dbReference type="Pfam" id="PF25183"/>
    </source>
</evidence>
<dbReference type="InterPro" id="IPR008969">
    <property type="entry name" value="CarboxyPept-like_regulatory"/>
</dbReference>
<dbReference type="Pfam" id="PF25183">
    <property type="entry name" value="OMP_b-brl_4"/>
    <property type="match status" value="2"/>
</dbReference>
<evidence type="ECO:0000313" key="9">
    <source>
        <dbReference type="EMBL" id="ALV86489.1"/>
    </source>
</evidence>
<dbReference type="Pfam" id="PF13620">
    <property type="entry name" value="CarboxypepD_reg"/>
    <property type="match status" value="1"/>
</dbReference>
<dbReference type="InterPro" id="IPR057601">
    <property type="entry name" value="Oar-like_b-barrel"/>
</dbReference>
<evidence type="ECO:0000256" key="7">
    <source>
        <dbReference type="SAM" id="SignalP"/>
    </source>
</evidence>
<dbReference type="InterPro" id="IPR039426">
    <property type="entry name" value="TonB-dep_rcpt-like"/>
</dbReference>
<feature type="domain" description="TonB-dependent transporter Oar-like beta-barrel" evidence="8">
    <location>
        <begin position="635"/>
        <end position="972"/>
    </location>
</feature>
<feature type="chain" id="PRO_5006840896" description="TonB-dependent transporter Oar-like beta-barrel domain-containing protein" evidence="7">
    <location>
        <begin position="25"/>
        <end position="1070"/>
    </location>
</feature>
<keyword evidence="6" id="KW-0998">Cell outer membrane</keyword>
<dbReference type="EMBL" id="KT944266">
    <property type="protein sequence ID" value="ALV86489.1"/>
    <property type="molecule type" value="Genomic_DNA"/>
</dbReference>
<dbReference type="PANTHER" id="PTHR30069:SF46">
    <property type="entry name" value="OAR PROTEIN"/>
    <property type="match status" value="1"/>
</dbReference>
<evidence type="ECO:0000256" key="3">
    <source>
        <dbReference type="ARBA" id="ARBA00022452"/>
    </source>
</evidence>
<sequence length="1070" mass="116674">MKRTLARALVLAMLSCLLATSAFAQAGGATAEIAGRVADPNGQTVAGATVKVTDIEKGISRTTVTDAGGEYRILSLPPGYYEFNVEAPGFVAEHLNGLRVTVGQIARLDFALEVGAVNEVVEVTSEAVVIETERTQQSDTINERSIRNLPIDRRDYLSYTLLAPGVVDASALADNTDFRVAQTPQSGISFYGSNGRGNSVTVDGAEANDFSGGVRSTLSQEAVQEFQINRSNYNAELGGASGGVINIVSKTGTNEVHGSAFGFFRHQSLDAGDTFAFVPPDESNVLRRIKPPSNRQQYGGTIGFPIVKDKTFFFGGYEGLRRRESSTVPLVTDLSIFQPTAAQSAVINQLASDPSSTPGPCLRGGPNLPPADCAAVLGAVLSAKQSTRDLFLANSGVFPFDSDSNQFSLRLDHRAGDNNQFFLRYNFTKSSDDNQSARALVGISRSNNLENLDSTIAGGWTSIVSPTLINELRLQWNYRGLKVLPNDPRGPELNVTGFGFFGRDIFLPSRTIERRYEVADNLTWVVGSHKLKFGGSALVRNGSFDSETFFGGRFGFSVLPGAFVSPHLAAVTLNQLQGLDLGLPTSYQQGFGDPIVRGTIPFYSVYAQDSWSIRPNLTLNYGLRYEYDKRLDPLPTYAKNFGPRVGFAWDPFGDHKMVVRGGYGIFYSPIYFQIDYVVNALNEIDGYRQIPQVLTTLNAADPLATSGPINIFRTLRAQGVIGIPSGGRTITPGDLAQFGIVVSQDGPRNPLTVLFRADPNYRNPLAQQASLGVERELAPGLSLSASYIWVKTQHVTRARDINLKPRPVDPARGIRLWGSQAPDCNPALGGSPTNCFRDPLLFQEILYESSASAFYNGGIVELNKQFTNHFAIAGNYTFSKAIDEVTDYNSDFRANDQTDERLERALSAFDQRHKLVVYAVLESPFTTGESVAKNILADWTLTPIFRANSGRPFNVLAGADLNGDRSTNGDRPAFLGRNTGKGPDFKTLDLRVARRIRLGEEPTLELTFEVFNLMNRLNYSAVNNTVPADRVDLLGKREITGIEGLRANEPLGFTSAGEPRRMQIGVRFRF</sequence>
<dbReference type="GO" id="GO:0009279">
    <property type="term" value="C:cell outer membrane"/>
    <property type="evidence" value="ECO:0007669"/>
    <property type="project" value="UniProtKB-SubCell"/>
</dbReference>
<dbReference type="Gene3D" id="2.60.40.1120">
    <property type="entry name" value="Carboxypeptidase-like, regulatory domain"/>
    <property type="match status" value="1"/>
</dbReference>